<dbReference type="Proteomes" id="UP001458880">
    <property type="component" value="Unassembled WGS sequence"/>
</dbReference>
<reference evidence="1 2" key="1">
    <citation type="journal article" date="2024" name="BMC Genomics">
        <title>De novo assembly and annotation of Popillia japonica's genome with initial clues to its potential as an invasive pest.</title>
        <authorList>
            <person name="Cucini C."/>
            <person name="Boschi S."/>
            <person name="Funari R."/>
            <person name="Cardaioli E."/>
            <person name="Iannotti N."/>
            <person name="Marturano G."/>
            <person name="Paoli F."/>
            <person name="Bruttini M."/>
            <person name="Carapelli A."/>
            <person name="Frati F."/>
            <person name="Nardi F."/>
        </authorList>
    </citation>
    <scope>NUCLEOTIDE SEQUENCE [LARGE SCALE GENOMIC DNA]</scope>
    <source>
        <strain evidence="1">DMR45628</strain>
    </source>
</reference>
<protein>
    <submittedName>
        <fullName evidence="1">Uncharacterized protein</fullName>
    </submittedName>
</protein>
<gene>
    <name evidence="1" type="ORF">QE152_g35218</name>
</gene>
<dbReference type="AlphaFoldDB" id="A0AAW1IGF4"/>
<evidence type="ECO:0000313" key="2">
    <source>
        <dbReference type="Proteomes" id="UP001458880"/>
    </source>
</evidence>
<proteinExistence type="predicted"/>
<sequence>MRIAAPMALILQYVKGNDIYNRIFCIFETFPSQKATFYCHVISGIYPPISTVKYYWHQGHIQLVFIENNLLHRDLDRSVLRTTNLPENTAVAPSYSDGAVSPYFPLPSPREELEREFLRGKQRQCRFELRFRVEIDSGKVTRENYEAILWVPQSLVFLGGLYTVAVALGPMQFSTAETLYNITIVGIFYMTLKFQY</sequence>
<keyword evidence="2" id="KW-1185">Reference proteome</keyword>
<accession>A0AAW1IGF4</accession>
<name>A0AAW1IGF4_POPJA</name>
<dbReference type="EMBL" id="JASPKY010000587">
    <property type="protein sequence ID" value="KAK9688552.1"/>
    <property type="molecule type" value="Genomic_DNA"/>
</dbReference>
<comment type="caution">
    <text evidence="1">The sequence shown here is derived from an EMBL/GenBank/DDBJ whole genome shotgun (WGS) entry which is preliminary data.</text>
</comment>
<organism evidence="1 2">
    <name type="scientific">Popillia japonica</name>
    <name type="common">Japanese beetle</name>
    <dbReference type="NCBI Taxonomy" id="7064"/>
    <lineage>
        <taxon>Eukaryota</taxon>
        <taxon>Metazoa</taxon>
        <taxon>Ecdysozoa</taxon>
        <taxon>Arthropoda</taxon>
        <taxon>Hexapoda</taxon>
        <taxon>Insecta</taxon>
        <taxon>Pterygota</taxon>
        <taxon>Neoptera</taxon>
        <taxon>Endopterygota</taxon>
        <taxon>Coleoptera</taxon>
        <taxon>Polyphaga</taxon>
        <taxon>Scarabaeiformia</taxon>
        <taxon>Scarabaeidae</taxon>
        <taxon>Rutelinae</taxon>
        <taxon>Popillia</taxon>
    </lineage>
</organism>
<evidence type="ECO:0000313" key="1">
    <source>
        <dbReference type="EMBL" id="KAK9688552.1"/>
    </source>
</evidence>